<sequence length="66" mass="7585">MRSFQRYFPIVKTVDGVLEDSLESSVTFTREGELLGKVDNTAAKRWQKREAVLEAVLEENRGLWAL</sequence>
<keyword evidence="2" id="KW-1185">Reference proteome</keyword>
<name>A0AA36B1K0_OCTVU</name>
<reference evidence="1" key="1">
    <citation type="submission" date="2023-08" db="EMBL/GenBank/DDBJ databases">
        <authorList>
            <person name="Alioto T."/>
            <person name="Alioto T."/>
            <person name="Gomez Garrido J."/>
        </authorList>
    </citation>
    <scope>NUCLEOTIDE SEQUENCE</scope>
</reference>
<accession>A0AA36B1K0</accession>
<organism evidence="1 2">
    <name type="scientific">Octopus vulgaris</name>
    <name type="common">Common octopus</name>
    <dbReference type="NCBI Taxonomy" id="6645"/>
    <lineage>
        <taxon>Eukaryota</taxon>
        <taxon>Metazoa</taxon>
        <taxon>Spiralia</taxon>
        <taxon>Lophotrochozoa</taxon>
        <taxon>Mollusca</taxon>
        <taxon>Cephalopoda</taxon>
        <taxon>Coleoidea</taxon>
        <taxon>Octopodiformes</taxon>
        <taxon>Octopoda</taxon>
        <taxon>Incirrata</taxon>
        <taxon>Octopodidae</taxon>
        <taxon>Octopus</taxon>
    </lineage>
</organism>
<dbReference type="EMBL" id="OX597820">
    <property type="protein sequence ID" value="CAI9726255.1"/>
    <property type="molecule type" value="Genomic_DNA"/>
</dbReference>
<evidence type="ECO:0000313" key="2">
    <source>
        <dbReference type="Proteomes" id="UP001162480"/>
    </source>
</evidence>
<protein>
    <submittedName>
        <fullName evidence="1">Uncharacterized protein</fullName>
    </submittedName>
</protein>
<evidence type="ECO:0000313" key="1">
    <source>
        <dbReference type="EMBL" id="CAI9726255.1"/>
    </source>
</evidence>
<dbReference type="Proteomes" id="UP001162480">
    <property type="component" value="Chromosome 7"/>
</dbReference>
<dbReference type="AlphaFoldDB" id="A0AA36B1K0"/>
<proteinExistence type="predicted"/>
<gene>
    <name evidence="1" type="ORF">OCTVUL_1B003941</name>
</gene>